<dbReference type="AlphaFoldDB" id="A0A1X6PGL4"/>
<evidence type="ECO:0000313" key="2">
    <source>
        <dbReference type="EMBL" id="OSX80002.1"/>
    </source>
</evidence>
<feature type="compositionally biased region" description="Low complexity" evidence="1">
    <location>
        <begin position="99"/>
        <end position="112"/>
    </location>
</feature>
<dbReference type="EMBL" id="KV918782">
    <property type="protein sequence ID" value="OSX80002.1"/>
    <property type="molecule type" value="Genomic_DNA"/>
</dbReference>
<feature type="region of interest" description="Disordered" evidence="1">
    <location>
        <begin position="37"/>
        <end position="112"/>
    </location>
</feature>
<sequence>MKAVVAHDCGSLCRACTRRLLWGVAGLRRARVPPRLISRGGEDVGRRPPESAASVSSRAPFPSTRRHDASSASRGGQAPIASSSRVGVDESCPRRGACRARSTATRPSARSVARATTAANAVVARCARRVVAGEARAARQGRIHLWTVSLPLLFAVGTHRRQPVTFN</sequence>
<name>A0A1X6PGL4_PORUM</name>
<evidence type="ECO:0000313" key="3">
    <source>
        <dbReference type="Proteomes" id="UP000218209"/>
    </source>
</evidence>
<keyword evidence="3" id="KW-1185">Reference proteome</keyword>
<evidence type="ECO:0000256" key="1">
    <source>
        <dbReference type="SAM" id="MobiDB-lite"/>
    </source>
</evidence>
<proteinExistence type="predicted"/>
<reference evidence="2 3" key="1">
    <citation type="submission" date="2017-03" db="EMBL/GenBank/DDBJ databases">
        <title>WGS assembly of Porphyra umbilicalis.</title>
        <authorList>
            <person name="Brawley S.H."/>
            <person name="Blouin N.A."/>
            <person name="Ficko-Blean E."/>
            <person name="Wheeler G.L."/>
            <person name="Lohr M."/>
            <person name="Goodson H.V."/>
            <person name="Jenkins J.W."/>
            <person name="Blaby-Haas C.E."/>
            <person name="Helliwell K.E."/>
            <person name="Chan C."/>
            <person name="Marriage T."/>
            <person name="Bhattacharya D."/>
            <person name="Klein A.S."/>
            <person name="Badis Y."/>
            <person name="Brodie J."/>
            <person name="Cao Y."/>
            <person name="Collen J."/>
            <person name="Dittami S.M."/>
            <person name="Gachon C.M."/>
            <person name="Green B.R."/>
            <person name="Karpowicz S."/>
            <person name="Kim J.W."/>
            <person name="Kudahl U."/>
            <person name="Lin S."/>
            <person name="Michel G."/>
            <person name="Mittag M."/>
            <person name="Olson B.J."/>
            <person name="Pangilinan J."/>
            <person name="Peng Y."/>
            <person name="Qiu H."/>
            <person name="Shu S."/>
            <person name="Singer J.T."/>
            <person name="Smith A.G."/>
            <person name="Sprecher B.N."/>
            <person name="Wagner V."/>
            <person name="Wang W."/>
            <person name="Wang Z.-Y."/>
            <person name="Yan J."/>
            <person name="Yarish C."/>
            <person name="Zoeuner-Riek S."/>
            <person name="Zhuang Y."/>
            <person name="Zou Y."/>
            <person name="Lindquist E.A."/>
            <person name="Grimwood J."/>
            <person name="Barry K."/>
            <person name="Rokhsar D.S."/>
            <person name="Schmutz J."/>
            <person name="Stiller J.W."/>
            <person name="Grossman A.R."/>
            <person name="Prochnik S.E."/>
        </authorList>
    </citation>
    <scope>NUCLEOTIDE SEQUENCE [LARGE SCALE GENOMIC DNA]</scope>
    <source>
        <strain evidence="2">4086291</strain>
    </source>
</reference>
<gene>
    <name evidence="2" type="ORF">BU14_0065s0007</name>
</gene>
<protein>
    <submittedName>
        <fullName evidence="2">Uncharacterized protein</fullName>
    </submittedName>
</protein>
<accession>A0A1X6PGL4</accession>
<feature type="compositionally biased region" description="Polar residues" evidence="1">
    <location>
        <begin position="70"/>
        <end position="85"/>
    </location>
</feature>
<dbReference type="Proteomes" id="UP000218209">
    <property type="component" value="Unassembled WGS sequence"/>
</dbReference>
<organism evidence="2 3">
    <name type="scientific">Porphyra umbilicalis</name>
    <name type="common">Purple laver</name>
    <name type="synonym">Red alga</name>
    <dbReference type="NCBI Taxonomy" id="2786"/>
    <lineage>
        <taxon>Eukaryota</taxon>
        <taxon>Rhodophyta</taxon>
        <taxon>Bangiophyceae</taxon>
        <taxon>Bangiales</taxon>
        <taxon>Bangiaceae</taxon>
        <taxon>Porphyra</taxon>
    </lineage>
</organism>
<feature type="compositionally biased region" description="Basic and acidic residues" evidence="1">
    <location>
        <begin position="40"/>
        <end position="49"/>
    </location>
</feature>